<feature type="region of interest" description="Disordered" evidence="2">
    <location>
        <begin position="1"/>
        <end position="85"/>
    </location>
</feature>
<feature type="compositionally biased region" description="Polar residues" evidence="2">
    <location>
        <begin position="25"/>
        <end position="43"/>
    </location>
</feature>
<dbReference type="AlphaFoldDB" id="A0A9R0IHR5"/>
<dbReference type="PANTHER" id="PTHR34466">
    <property type="entry name" value="OS11G0129800 PROTEIN"/>
    <property type="match status" value="1"/>
</dbReference>
<keyword evidence="1" id="KW-0175">Coiled coil</keyword>
<keyword evidence="3" id="KW-1185">Reference proteome</keyword>
<dbReference type="GeneID" id="110789214"/>
<evidence type="ECO:0000313" key="3">
    <source>
        <dbReference type="Proteomes" id="UP000813463"/>
    </source>
</evidence>
<accession>A0A9R0IHR5</accession>
<dbReference type="KEGG" id="soe:110789214"/>
<feature type="region of interest" description="Disordered" evidence="2">
    <location>
        <begin position="107"/>
        <end position="187"/>
    </location>
</feature>
<organism evidence="3 4">
    <name type="scientific">Spinacia oleracea</name>
    <name type="common">Spinach</name>
    <dbReference type="NCBI Taxonomy" id="3562"/>
    <lineage>
        <taxon>Eukaryota</taxon>
        <taxon>Viridiplantae</taxon>
        <taxon>Streptophyta</taxon>
        <taxon>Embryophyta</taxon>
        <taxon>Tracheophyta</taxon>
        <taxon>Spermatophyta</taxon>
        <taxon>Magnoliopsida</taxon>
        <taxon>eudicotyledons</taxon>
        <taxon>Gunneridae</taxon>
        <taxon>Pentapetalae</taxon>
        <taxon>Caryophyllales</taxon>
        <taxon>Chenopodiaceae</taxon>
        <taxon>Chenopodioideae</taxon>
        <taxon>Anserineae</taxon>
        <taxon>Spinacia</taxon>
    </lineage>
</organism>
<dbReference type="Proteomes" id="UP000813463">
    <property type="component" value="Chromosome 4"/>
</dbReference>
<feature type="compositionally biased region" description="Low complexity" evidence="2">
    <location>
        <begin position="1"/>
        <end position="24"/>
    </location>
</feature>
<gene>
    <name evidence="4" type="primary">LOC110789214</name>
</gene>
<dbReference type="RefSeq" id="XP_021849552.1">
    <property type="nucleotide sequence ID" value="XM_021993860.2"/>
</dbReference>
<feature type="coiled-coil region" evidence="1">
    <location>
        <begin position="334"/>
        <end position="368"/>
    </location>
</feature>
<sequence>MATSSFKSSSRKPSTSSSTSTTSTNKQPLQPQSRKPHNTTQKSLPRRSRSVSAYSRSQLDTTSEFQNKRDNPLFSIDGSPNSDEDFDEVKLSDFGIPKMVGVDNLKGGFDGGGWESTRGRSASRNSDGETKFSGSGRGGGRKILGRSLSIVDTGRRGRSPAGWHYGNSESEQEQASEALNSRSKSKISSNANRALLDKKKYLLRSASDISEMLKGRNTWSSQHPTTETSDVSIINLSGSRIPHWDDGISTSSISEAEEKTIKPVSVEKITPLIDNNGTTGRILETVRTEVRRAFSDMQNDLKHVRLRSNSDGNHTIHSSIISNDTPELENPDVVELVEEFREEFARELEECEERTRKLRAELAVEEHREIELSKILNDTVPEPKTPVVLKTRAVRKASFERKKMSRHLEEEALAFFDECVSISTFDESDFSSLEDLPVSIVDGPSGERVGLTGVPSRFSDIFSFETERTPCMQSNEGSPQKRSVVKKPGSISLEEDIRNYVKSVSKDSEEETRDCDIVKTSHRNMEDYNREVAEKLLLDRLAFRSRIESGGMLLCGGGSMAPFSSGLW</sequence>
<name>A0A9R0IHR5_SPIOL</name>
<evidence type="ECO:0000256" key="1">
    <source>
        <dbReference type="SAM" id="Coils"/>
    </source>
</evidence>
<evidence type="ECO:0000256" key="2">
    <source>
        <dbReference type="SAM" id="MobiDB-lite"/>
    </source>
</evidence>
<dbReference type="PANTHER" id="PTHR34466:SF3">
    <property type="entry name" value="OS11G0129800 PROTEIN"/>
    <property type="match status" value="1"/>
</dbReference>
<evidence type="ECO:0008006" key="5">
    <source>
        <dbReference type="Google" id="ProtNLM"/>
    </source>
</evidence>
<reference evidence="3" key="1">
    <citation type="journal article" date="2021" name="Nat. Commun.">
        <title>Genomic analyses provide insights into spinach domestication and the genetic basis of agronomic traits.</title>
        <authorList>
            <person name="Cai X."/>
            <person name="Sun X."/>
            <person name="Xu C."/>
            <person name="Sun H."/>
            <person name="Wang X."/>
            <person name="Ge C."/>
            <person name="Zhang Z."/>
            <person name="Wang Q."/>
            <person name="Fei Z."/>
            <person name="Jiao C."/>
            <person name="Wang Q."/>
        </authorList>
    </citation>
    <scope>NUCLEOTIDE SEQUENCE [LARGE SCALE GENOMIC DNA]</scope>
    <source>
        <strain evidence="3">cv. Varoflay</strain>
    </source>
</reference>
<protein>
    <recommendedName>
        <fullName evidence="5">DUF3741 domain-containing protein</fullName>
    </recommendedName>
</protein>
<proteinExistence type="predicted"/>
<dbReference type="OrthoDB" id="660305at2759"/>
<reference evidence="4" key="2">
    <citation type="submission" date="2025-08" db="UniProtKB">
        <authorList>
            <consortium name="RefSeq"/>
        </authorList>
    </citation>
    <scope>IDENTIFICATION</scope>
    <source>
        <tissue evidence="4">Leaf</tissue>
    </source>
</reference>
<evidence type="ECO:0000313" key="4">
    <source>
        <dbReference type="RefSeq" id="XP_021849552.1"/>
    </source>
</evidence>